<feature type="domain" description="PRD" evidence="2">
    <location>
        <begin position="69"/>
        <end position="172"/>
    </location>
</feature>
<dbReference type="GO" id="GO:0003723">
    <property type="term" value="F:RNA binding"/>
    <property type="evidence" value="ECO:0007669"/>
    <property type="project" value="InterPro"/>
</dbReference>
<dbReference type="GO" id="GO:0006355">
    <property type="term" value="P:regulation of DNA-templated transcription"/>
    <property type="evidence" value="ECO:0007669"/>
    <property type="project" value="InterPro"/>
</dbReference>
<reference evidence="3" key="2">
    <citation type="submission" date="2020-09" db="EMBL/GenBank/DDBJ databases">
        <authorList>
            <person name="Sun Q."/>
            <person name="Ohkuma M."/>
        </authorList>
    </citation>
    <scope>NUCLEOTIDE SEQUENCE</scope>
    <source>
        <strain evidence="3">JCM 4386</strain>
    </source>
</reference>
<proteinExistence type="predicted"/>
<dbReference type="Proteomes" id="UP000606194">
    <property type="component" value="Unassembled WGS sequence"/>
</dbReference>
<dbReference type="Gene3D" id="1.10.1790.10">
    <property type="entry name" value="PRD domain"/>
    <property type="match status" value="2"/>
</dbReference>
<sequence length="279" mass="31185">MPSRQTIKKVLNSSVVLVQDDAGVERVLLGKGIGFGHKPGDEVPPDAPDRVFVPLPDDDRQHLTELLAAIPPGYIELTREIVALAGENGLDLDPHIYLALTDHLHFAAERTRQGLRVANRFTWEMRTLYPGQWAVGVRSVELLRERLGVELPEDEAANVAFHLINADTGTKHADPMRVVQLLNSVMQIVTHTTSARFDEDDLHRARFISHLQYFAERLFSGKLLTSEDDFLYKQLAGRYPRAVGAASRVAAYVRQAYGEEPPNEEIAYLALHIARVAPE</sequence>
<keyword evidence="4" id="KW-1185">Reference proteome</keyword>
<organism evidence="3 4">
    <name type="scientific">Streptomyces humidus</name>
    <dbReference type="NCBI Taxonomy" id="52259"/>
    <lineage>
        <taxon>Bacteria</taxon>
        <taxon>Bacillati</taxon>
        <taxon>Actinomycetota</taxon>
        <taxon>Actinomycetes</taxon>
        <taxon>Kitasatosporales</taxon>
        <taxon>Streptomycetaceae</taxon>
        <taxon>Streptomyces</taxon>
    </lineage>
</organism>
<protein>
    <submittedName>
        <fullName evidence="3">Transcription antiterminator BglG</fullName>
    </submittedName>
</protein>
<dbReference type="Pfam" id="PF03123">
    <property type="entry name" value="CAT_RBD"/>
    <property type="match status" value="1"/>
</dbReference>
<dbReference type="SUPFAM" id="SSF50151">
    <property type="entry name" value="SacY-like RNA-binding domain"/>
    <property type="match status" value="1"/>
</dbReference>
<gene>
    <name evidence="3" type="primary">bglG2</name>
    <name evidence="3" type="ORF">GCM10010269_81440</name>
</gene>
<keyword evidence="1" id="KW-0677">Repeat</keyword>
<accession>A0A918GD06</accession>
<feature type="domain" description="PRD" evidence="2">
    <location>
        <begin position="173"/>
        <end position="279"/>
    </location>
</feature>
<dbReference type="PANTHER" id="PTHR30185">
    <property type="entry name" value="CRYPTIC BETA-GLUCOSIDE BGL OPERON ANTITERMINATOR"/>
    <property type="match status" value="1"/>
</dbReference>
<evidence type="ECO:0000256" key="1">
    <source>
        <dbReference type="ARBA" id="ARBA00022737"/>
    </source>
</evidence>
<dbReference type="InterPro" id="IPR011608">
    <property type="entry name" value="PRD"/>
</dbReference>
<dbReference type="Gene3D" id="2.30.24.10">
    <property type="entry name" value="CAT RNA-binding domain"/>
    <property type="match status" value="1"/>
</dbReference>
<dbReference type="InterPro" id="IPR004341">
    <property type="entry name" value="CAT_RNA-bd_dom"/>
</dbReference>
<dbReference type="PANTHER" id="PTHR30185:SF15">
    <property type="entry name" value="CRYPTIC BETA-GLUCOSIDE BGL OPERON ANTITERMINATOR"/>
    <property type="match status" value="1"/>
</dbReference>
<name>A0A918GD06_9ACTN</name>
<dbReference type="SMART" id="SM01061">
    <property type="entry name" value="CAT_RBD"/>
    <property type="match status" value="1"/>
</dbReference>
<dbReference type="PROSITE" id="PS51372">
    <property type="entry name" value="PRD_2"/>
    <property type="match status" value="2"/>
</dbReference>
<evidence type="ECO:0000313" key="3">
    <source>
        <dbReference type="EMBL" id="GGS30618.1"/>
    </source>
</evidence>
<evidence type="ECO:0000313" key="4">
    <source>
        <dbReference type="Proteomes" id="UP000606194"/>
    </source>
</evidence>
<dbReference type="SUPFAM" id="SSF63520">
    <property type="entry name" value="PTS-regulatory domain, PRD"/>
    <property type="match status" value="2"/>
</dbReference>
<dbReference type="Pfam" id="PF00874">
    <property type="entry name" value="PRD"/>
    <property type="match status" value="2"/>
</dbReference>
<evidence type="ECO:0000259" key="2">
    <source>
        <dbReference type="PROSITE" id="PS51372"/>
    </source>
</evidence>
<dbReference type="RefSeq" id="WP_229878747.1">
    <property type="nucleotide sequence ID" value="NZ_BMTL01000066.1"/>
</dbReference>
<dbReference type="AlphaFoldDB" id="A0A918GD06"/>
<reference evidence="3" key="1">
    <citation type="journal article" date="2014" name="Int. J. Syst. Evol. Microbiol.">
        <title>Complete genome sequence of Corynebacterium casei LMG S-19264T (=DSM 44701T), isolated from a smear-ripened cheese.</title>
        <authorList>
            <consortium name="US DOE Joint Genome Institute (JGI-PGF)"/>
            <person name="Walter F."/>
            <person name="Albersmeier A."/>
            <person name="Kalinowski J."/>
            <person name="Ruckert C."/>
        </authorList>
    </citation>
    <scope>NUCLEOTIDE SEQUENCE</scope>
    <source>
        <strain evidence="3">JCM 4386</strain>
    </source>
</reference>
<dbReference type="InterPro" id="IPR036634">
    <property type="entry name" value="PRD_sf"/>
</dbReference>
<dbReference type="EMBL" id="BMTL01000066">
    <property type="protein sequence ID" value="GGS30618.1"/>
    <property type="molecule type" value="Genomic_DNA"/>
</dbReference>
<dbReference type="InterPro" id="IPR036650">
    <property type="entry name" value="CAT_RNA-bd_dom_sf"/>
</dbReference>
<comment type="caution">
    <text evidence="3">The sequence shown here is derived from an EMBL/GenBank/DDBJ whole genome shotgun (WGS) entry which is preliminary data.</text>
</comment>
<dbReference type="InterPro" id="IPR050661">
    <property type="entry name" value="BglG_antiterminators"/>
</dbReference>